<proteinExistence type="predicted"/>
<evidence type="ECO:0000256" key="3">
    <source>
        <dbReference type="ARBA" id="ARBA00022723"/>
    </source>
</evidence>
<dbReference type="GO" id="GO:0003954">
    <property type="term" value="F:NADH dehydrogenase activity"/>
    <property type="evidence" value="ECO:0007669"/>
    <property type="project" value="TreeGrafter"/>
</dbReference>
<keyword evidence="2" id="KW-0004">4Fe-4S</keyword>
<dbReference type="Proteomes" id="UP000285120">
    <property type="component" value="Unassembled WGS sequence"/>
</dbReference>
<dbReference type="Gene3D" id="2.40.40.20">
    <property type="match status" value="1"/>
</dbReference>
<protein>
    <submittedName>
        <fullName evidence="8">Assimilatory nitrate reductase catalytic subunit</fullName>
    </submittedName>
</protein>
<evidence type="ECO:0000256" key="6">
    <source>
        <dbReference type="SAM" id="MobiDB-lite"/>
    </source>
</evidence>
<dbReference type="InterPro" id="IPR009010">
    <property type="entry name" value="Asp_de-COase-like_dom_sf"/>
</dbReference>
<dbReference type="GO" id="GO:0051539">
    <property type="term" value="F:4 iron, 4 sulfur cluster binding"/>
    <property type="evidence" value="ECO:0007669"/>
    <property type="project" value="UniProtKB-KW"/>
</dbReference>
<dbReference type="GO" id="GO:0046872">
    <property type="term" value="F:metal ion binding"/>
    <property type="evidence" value="ECO:0007669"/>
    <property type="project" value="UniProtKB-KW"/>
</dbReference>
<dbReference type="RefSeq" id="WP_120192801.1">
    <property type="nucleotide sequence ID" value="NZ_RAPK01000008.1"/>
</dbReference>
<comment type="cofactor">
    <cofactor evidence="1">
        <name>Mo-bis(molybdopterin guanine dinucleotide)</name>
        <dbReference type="ChEBI" id="CHEBI:60539"/>
    </cofactor>
</comment>
<evidence type="ECO:0000313" key="9">
    <source>
        <dbReference type="Proteomes" id="UP000285120"/>
    </source>
</evidence>
<accession>A0A419V4F1</accession>
<dbReference type="PANTHER" id="PTHR43105">
    <property type="entry name" value="RESPIRATORY NITRATE REDUCTASE"/>
    <property type="match status" value="1"/>
</dbReference>
<organism evidence="8 9">
    <name type="scientific">Sinobaca qinghaiensis</name>
    <dbReference type="NCBI Taxonomy" id="342944"/>
    <lineage>
        <taxon>Bacteria</taxon>
        <taxon>Bacillati</taxon>
        <taxon>Bacillota</taxon>
        <taxon>Bacilli</taxon>
        <taxon>Bacillales</taxon>
        <taxon>Sporolactobacillaceae</taxon>
        <taxon>Sinobaca</taxon>
    </lineage>
</organism>
<dbReference type="SUPFAM" id="SSF53706">
    <property type="entry name" value="Formate dehydrogenase/DMSO reductase, domains 1-3"/>
    <property type="match status" value="1"/>
</dbReference>
<dbReference type="PROSITE" id="PS00490">
    <property type="entry name" value="MOLYBDOPTERIN_PROK_2"/>
    <property type="match status" value="1"/>
</dbReference>
<dbReference type="SMART" id="SM00926">
    <property type="entry name" value="Molybdop_Fe4S4"/>
    <property type="match status" value="1"/>
</dbReference>
<name>A0A419V4F1_9BACL</name>
<evidence type="ECO:0000256" key="2">
    <source>
        <dbReference type="ARBA" id="ARBA00022485"/>
    </source>
</evidence>
<dbReference type="InterPro" id="IPR006656">
    <property type="entry name" value="Mopterin_OxRdtase"/>
</dbReference>
<reference evidence="8 9" key="1">
    <citation type="submission" date="2018-09" db="EMBL/GenBank/DDBJ databases">
        <title>Genomic Encyclopedia of Archaeal and Bacterial Type Strains, Phase II (KMG-II): from individual species to whole genera.</title>
        <authorList>
            <person name="Goeker M."/>
        </authorList>
    </citation>
    <scope>NUCLEOTIDE SEQUENCE [LARGE SCALE GENOMIC DNA]</scope>
    <source>
        <strain evidence="8 9">DSM 17008</strain>
    </source>
</reference>
<sequence length="714" mass="79479">MSELMLKYFREKQQKVETEKVYNAQCPFCSMQCKKQVIEQTIVTRKRYRTTGVDNPTTGGRLCVKGLNAYQHAFHEDRLRYPMQKIDGAFQPISWDAALQLIKEKIPALQKEYGKNTIGVYGGGSLTNETSYILGKFARLALGTKYIDYNGRFCMSAAASAGNKALGIDRGLTNQLDEIPETKCIILAGTNIADCQPTIMPYFEEAKRNGAYIIVVDPRETATAQMADLHLKVKPGCDNAAANAILKCIYDEGKADLDFIEKRTEGAEELFVHLQGLTVEACAEEAGIPYQELEKAARAFANAESGMIFTARGIEQQVDGYLAVRNFINILLLTGKIGKKGSGYGAITGQGNGQGGREHGQKADQLPGYRSIDNKEDRKYIADVWGMKEKDMPGKGVSAYEMMELIGRGDIKSLFLVGSNPIISNPHATMVKEAIQSLDFFVAVDMFISETAEYADLVLPAASYMENAGTLTNLEGRVTLREADKKAPGESKNDWEILSMIAGILGYGTQFSYQSAEEIFNELRLASKGGIADYFGITYERIRQAEGVFWPCRSESDPGTKRLFEDRFARDGGRAELLVVPLKNEHPKEEVSQEFPLYLTTGRVMAHYLTGVQTRKSSNLNARLFESFIEIHPVTAKRHAISENTLVTIESPRGQITVRSRISESIREDTVFVPFHWAESQNVNMLVEGRLDPVCRMPGFKRSAVRVSPYQEQQ</sequence>
<dbReference type="EMBL" id="RAPK01000008">
    <property type="protein sequence ID" value="RKD73322.1"/>
    <property type="molecule type" value="Genomic_DNA"/>
</dbReference>
<keyword evidence="5" id="KW-0411">Iron-sulfur</keyword>
<dbReference type="InterPro" id="IPR006655">
    <property type="entry name" value="Mopterin_OxRdtase_prok_CS"/>
</dbReference>
<evidence type="ECO:0000313" key="8">
    <source>
        <dbReference type="EMBL" id="RKD73322.1"/>
    </source>
</evidence>
<evidence type="ECO:0000256" key="1">
    <source>
        <dbReference type="ARBA" id="ARBA00001942"/>
    </source>
</evidence>
<dbReference type="Pfam" id="PF00384">
    <property type="entry name" value="Molybdopterin"/>
    <property type="match status" value="1"/>
</dbReference>
<keyword evidence="9" id="KW-1185">Reference proteome</keyword>
<dbReference type="SUPFAM" id="SSF50692">
    <property type="entry name" value="ADC-like"/>
    <property type="match status" value="1"/>
</dbReference>
<dbReference type="Gene3D" id="3.40.50.740">
    <property type="match status" value="1"/>
</dbReference>
<dbReference type="PROSITE" id="PS51669">
    <property type="entry name" value="4FE4S_MOW_BIS_MGD"/>
    <property type="match status" value="1"/>
</dbReference>
<keyword evidence="3" id="KW-0479">Metal-binding</keyword>
<dbReference type="CDD" id="cd00508">
    <property type="entry name" value="MopB_CT_Fdh-Nap-like"/>
    <property type="match status" value="1"/>
</dbReference>
<dbReference type="OrthoDB" id="9805142at2"/>
<dbReference type="Pfam" id="PF01568">
    <property type="entry name" value="Molydop_binding"/>
    <property type="match status" value="1"/>
</dbReference>
<dbReference type="GO" id="GO:0043546">
    <property type="term" value="F:molybdopterin cofactor binding"/>
    <property type="evidence" value="ECO:0007669"/>
    <property type="project" value="InterPro"/>
</dbReference>
<keyword evidence="4" id="KW-0408">Iron</keyword>
<dbReference type="Pfam" id="PF04879">
    <property type="entry name" value="Molybdop_Fe4S4"/>
    <property type="match status" value="1"/>
</dbReference>
<dbReference type="Gene3D" id="2.20.25.90">
    <property type="entry name" value="ADC-like domains"/>
    <property type="match status" value="1"/>
</dbReference>
<dbReference type="GO" id="GO:0016020">
    <property type="term" value="C:membrane"/>
    <property type="evidence" value="ECO:0007669"/>
    <property type="project" value="TreeGrafter"/>
</dbReference>
<dbReference type="PANTHER" id="PTHR43105:SF10">
    <property type="entry name" value="NADH-QUINONE OXIDOREDUCTASE SUBUNIT G"/>
    <property type="match status" value="1"/>
</dbReference>
<dbReference type="NCBIfam" id="NF047855">
    <property type="entry name" value="AssmNtatRedNasC"/>
    <property type="match status" value="1"/>
</dbReference>
<evidence type="ECO:0000256" key="4">
    <source>
        <dbReference type="ARBA" id="ARBA00023004"/>
    </source>
</evidence>
<dbReference type="InterPro" id="IPR006963">
    <property type="entry name" value="Mopterin_OxRdtase_4Fe-4S_dom"/>
</dbReference>
<dbReference type="Gene3D" id="3.40.228.10">
    <property type="entry name" value="Dimethylsulfoxide Reductase, domain 2"/>
    <property type="match status" value="1"/>
</dbReference>
<evidence type="ECO:0000259" key="7">
    <source>
        <dbReference type="PROSITE" id="PS51669"/>
    </source>
</evidence>
<dbReference type="GO" id="GO:0022904">
    <property type="term" value="P:respiratory electron transport chain"/>
    <property type="evidence" value="ECO:0007669"/>
    <property type="project" value="TreeGrafter"/>
</dbReference>
<feature type="domain" description="4Fe-4S Mo/W bis-MGD-type" evidence="7">
    <location>
        <begin position="19"/>
        <end position="77"/>
    </location>
</feature>
<gene>
    <name evidence="8" type="ORF">ATL39_1614</name>
</gene>
<dbReference type="AlphaFoldDB" id="A0A419V4F1"/>
<evidence type="ECO:0000256" key="5">
    <source>
        <dbReference type="ARBA" id="ARBA00023014"/>
    </source>
</evidence>
<dbReference type="InterPro" id="IPR050123">
    <property type="entry name" value="Prok_molybdopt-oxidoreductase"/>
</dbReference>
<feature type="region of interest" description="Disordered" evidence="6">
    <location>
        <begin position="350"/>
        <end position="369"/>
    </location>
</feature>
<dbReference type="InterPro" id="IPR006657">
    <property type="entry name" value="MoPterin_dinucl-bd_dom"/>
</dbReference>
<comment type="caution">
    <text evidence="8">The sequence shown here is derived from an EMBL/GenBank/DDBJ whole genome shotgun (WGS) entry which is preliminary data.</text>
</comment>